<dbReference type="EMBL" id="CADCUS010000594">
    <property type="protein sequence ID" value="CAA9445898.1"/>
    <property type="molecule type" value="Genomic_DNA"/>
</dbReference>
<reference evidence="1" key="1">
    <citation type="submission" date="2020-02" db="EMBL/GenBank/DDBJ databases">
        <authorList>
            <person name="Meier V. D."/>
        </authorList>
    </citation>
    <scope>NUCLEOTIDE SEQUENCE</scope>
    <source>
        <strain evidence="1">AVDCRST_MAG66</strain>
    </source>
</reference>
<proteinExistence type="predicted"/>
<protein>
    <submittedName>
        <fullName evidence="1">Uncharacterized protein</fullName>
    </submittedName>
</protein>
<accession>A0A6J4QNJ4</accession>
<organism evidence="1">
    <name type="scientific">uncultured Pseudonocardia sp</name>
    <dbReference type="NCBI Taxonomy" id="211455"/>
    <lineage>
        <taxon>Bacteria</taxon>
        <taxon>Bacillati</taxon>
        <taxon>Actinomycetota</taxon>
        <taxon>Actinomycetes</taxon>
        <taxon>Pseudonocardiales</taxon>
        <taxon>Pseudonocardiaceae</taxon>
        <taxon>Pseudonocardia</taxon>
        <taxon>environmental samples</taxon>
    </lineage>
</organism>
<dbReference type="SUPFAM" id="SSF52540">
    <property type="entry name" value="P-loop containing nucleoside triphosphate hydrolases"/>
    <property type="match status" value="1"/>
</dbReference>
<dbReference type="AlphaFoldDB" id="A0A6J4QNJ4"/>
<gene>
    <name evidence="1" type="ORF">AVDCRST_MAG66-4602</name>
</gene>
<name>A0A6J4QNJ4_9PSEU</name>
<evidence type="ECO:0000313" key="1">
    <source>
        <dbReference type="EMBL" id="CAA9445898.1"/>
    </source>
</evidence>
<dbReference type="InterPro" id="IPR027417">
    <property type="entry name" value="P-loop_NTPase"/>
</dbReference>
<sequence>MASPLTCPYCYRKIVERQVMFRCSGINGPRGKCRTAADRVLAAHMGDHDAQYPAFTADGRRLKAVHEECGAETHHRICPHCHSRLPVHFGRSDGKLIALVGAKYSGKTVYMTVLLHELLHGVGERFGTALLAEDEWTQTHFEEDYEKRLYERGELHSPTRTAAARNGGVARPLVFSFSVSPPAGRLRRFGGDRVDRTVLSFFDTAGEDLDNQTSVDQNVRYLSSADGVILLLDPLQMRGARPLVSAGTDLPEPAPAATSPVNVLTRITTLLHQGKETKRGGLIGTPIAVAFSKMDTLWPALAEGSPLRAAPPTTPAFHVPDSLAVHGHVQALVHEWAGRNLDEALRSNYKRYRYFGLSALGQSPQADGAAPRVSKLGVQPWRVEDPLLWLLSEFGTIGRITRETGRG</sequence>